<proteinExistence type="predicted"/>
<accession>F0W8V2</accession>
<organism evidence="1">
    <name type="scientific">Albugo laibachii Nc14</name>
    <dbReference type="NCBI Taxonomy" id="890382"/>
    <lineage>
        <taxon>Eukaryota</taxon>
        <taxon>Sar</taxon>
        <taxon>Stramenopiles</taxon>
        <taxon>Oomycota</taxon>
        <taxon>Peronosporomycetes</taxon>
        <taxon>Albuginales</taxon>
        <taxon>Albuginaceae</taxon>
        <taxon>Albugo</taxon>
    </lineage>
</organism>
<dbReference type="EMBL" id="FR824693">
    <property type="protein sequence ID" value="CCA27845.1"/>
    <property type="molecule type" value="Genomic_DNA"/>
</dbReference>
<dbReference type="HOGENOM" id="CLU_2445362_0_0_1"/>
<evidence type="ECO:0000313" key="2">
    <source>
        <dbReference type="EMBL" id="CCA27845.1"/>
    </source>
</evidence>
<reference evidence="1" key="2">
    <citation type="submission" date="2011-02" db="EMBL/GenBank/DDBJ databases">
        <authorList>
            <person name="MacLean D."/>
        </authorList>
    </citation>
    <scope>NUCLEOTIDE SEQUENCE</scope>
</reference>
<dbReference type="EMBL" id="FR824081">
    <property type="protein sequence ID" value="CCA17561.1"/>
    <property type="molecule type" value="Genomic_DNA"/>
</dbReference>
<sequence>MKKKLQLILKNSPTYKLRDVRSFTQRVLKATANSYLKKRHQCVAAIFRIDFPTISDFGQKYHELQTAIDSRPLRAAPAEFVDEYFGRIVP</sequence>
<reference evidence="1" key="1">
    <citation type="journal article" date="2011" name="PLoS Biol.">
        <title>Gene gain and loss during evolution of obligate parasitism in the white rust pathogen of Arabidopsis thaliana.</title>
        <authorList>
            <person name="Kemen E."/>
            <person name="Gardiner A."/>
            <person name="Schultz-Larsen T."/>
            <person name="Kemen A.C."/>
            <person name="Balmuth A.L."/>
            <person name="Robert-Seilaniantz A."/>
            <person name="Bailey K."/>
            <person name="Holub E."/>
            <person name="Studholme D.J."/>
            <person name="Maclean D."/>
            <person name="Jones J.D."/>
        </authorList>
    </citation>
    <scope>NUCLEOTIDE SEQUENCE</scope>
</reference>
<gene>
    <name evidence="1" type="primary">AlNc14C36G3226</name>
    <name evidence="2" type="synonym">AlNc14C735G12463</name>
    <name evidence="1" type="ORF">ALNC14_037040</name>
    <name evidence="2" type="ORF">ALNC14_139890</name>
</gene>
<name>F0W8V2_9STRA</name>
<protein>
    <submittedName>
        <fullName evidence="1">AlNc14C36G3226 protein</fullName>
    </submittedName>
    <submittedName>
        <fullName evidence="2">AlNc14C735G12463 protein</fullName>
    </submittedName>
</protein>
<dbReference type="AlphaFoldDB" id="F0W8V2"/>
<evidence type="ECO:0000313" key="1">
    <source>
        <dbReference type="EMBL" id="CCA17561.1"/>
    </source>
</evidence>